<organism evidence="2">
    <name type="scientific">Anguilla anguilla</name>
    <name type="common">European freshwater eel</name>
    <name type="synonym">Muraena anguilla</name>
    <dbReference type="NCBI Taxonomy" id="7936"/>
    <lineage>
        <taxon>Eukaryota</taxon>
        <taxon>Metazoa</taxon>
        <taxon>Chordata</taxon>
        <taxon>Craniata</taxon>
        <taxon>Vertebrata</taxon>
        <taxon>Euteleostomi</taxon>
        <taxon>Actinopterygii</taxon>
        <taxon>Neopterygii</taxon>
        <taxon>Teleostei</taxon>
        <taxon>Anguilliformes</taxon>
        <taxon>Anguillidae</taxon>
        <taxon>Anguilla</taxon>
    </lineage>
</organism>
<reference evidence="2" key="2">
    <citation type="journal article" date="2015" name="Fish Shellfish Immunol.">
        <title>Early steps in the European eel (Anguilla anguilla)-Vibrio vulnificus interaction in the gills: Role of the RtxA13 toxin.</title>
        <authorList>
            <person name="Callol A."/>
            <person name="Pajuelo D."/>
            <person name="Ebbesson L."/>
            <person name="Teles M."/>
            <person name="MacKenzie S."/>
            <person name="Amaro C."/>
        </authorList>
    </citation>
    <scope>NUCLEOTIDE SEQUENCE</scope>
</reference>
<evidence type="ECO:0000256" key="1">
    <source>
        <dbReference type="SAM" id="Phobius"/>
    </source>
</evidence>
<feature type="transmembrane region" description="Helical" evidence="1">
    <location>
        <begin position="7"/>
        <end position="26"/>
    </location>
</feature>
<proteinExistence type="predicted"/>
<sequence length="36" mass="4283">MSELHMIIIYLVIYLFSFMQSLFTGLTEYFNICTSL</sequence>
<dbReference type="EMBL" id="GBXM01102007">
    <property type="protein sequence ID" value="JAH06570.1"/>
    <property type="molecule type" value="Transcribed_RNA"/>
</dbReference>
<reference evidence="2" key="1">
    <citation type="submission" date="2014-11" db="EMBL/GenBank/DDBJ databases">
        <authorList>
            <person name="Amaro Gonzalez C."/>
        </authorList>
    </citation>
    <scope>NUCLEOTIDE SEQUENCE</scope>
</reference>
<evidence type="ECO:0000313" key="2">
    <source>
        <dbReference type="EMBL" id="JAH06570.1"/>
    </source>
</evidence>
<protein>
    <submittedName>
        <fullName evidence="2">Uncharacterized protein</fullName>
    </submittedName>
</protein>
<name>A0A0E9PR56_ANGAN</name>
<dbReference type="AlphaFoldDB" id="A0A0E9PR56"/>
<keyword evidence="1" id="KW-0812">Transmembrane</keyword>
<accession>A0A0E9PR56</accession>
<keyword evidence="1" id="KW-0472">Membrane</keyword>
<keyword evidence="1" id="KW-1133">Transmembrane helix</keyword>